<accession>A0A6J7WR21</accession>
<reference evidence="1" key="1">
    <citation type="submission" date="2020-05" db="EMBL/GenBank/DDBJ databases">
        <authorList>
            <person name="Chiriac C."/>
            <person name="Salcher M."/>
            <person name="Ghai R."/>
            <person name="Kavagutti S V."/>
        </authorList>
    </citation>
    <scope>NUCLEOTIDE SEQUENCE</scope>
</reference>
<dbReference type="PROSITE" id="PS51257">
    <property type="entry name" value="PROKAR_LIPOPROTEIN"/>
    <property type="match status" value="1"/>
</dbReference>
<organism evidence="1">
    <name type="scientific">uncultured Caudovirales phage</name>
    <dbReference type="NCBI Taxonomy" id="2100421"/>
    <lineage>
        <taxon>Viruses</taxon>
        <taxon>Duplodnaviria</taxon>
        <taxon>Heunggongvirae</taxon>
        <taxon>Uroviricota</taxon>
        <taxon>Caudoviricetes</taxon>
        <taxon>Peduoviridae</taxon>
        <taxon>Maltschvirus</taxon>
        <taxon>Maltschvirus maltsch</taxon>
    </lineage>
</organism>
<sequence length="115" mass="12899">MKFVTHNHKEIDINGTSYQGVIACSYRVLVMLFGKPLEKNFDNYKSDAEWHVEFDDGAQMTVYNWKNGKNYCGDEGIPTQEINTWHIGGQTQEVVNRVSLILATPTLASLTASAS</sequence>
<proteinExistence type="predicted"/>
<gene>
    <name evidence="1" type="ORF">UFOVP236_63</name>
</gene>
<evidence type="ECO:0000313" key="1">
    <source>
        <dbReference type="EMBL" id="CAB5220459.1"/>
    </source>
</evidence>
<protein>
    <submittedName>
        <fullName evidence="1">Uncharacterized protein</fullName>
    </submittedName>
</protein>
<dbReference type="EMBL" id="LR798284">
    <property type="protein sequence ID" value="CAB5220459.1"/>
    <property type="molecule type" value="Genomic_DNA"/>
</dbReference>
<name>A0A6J7WR21_9CAUD</name>